<dbReference type="Proteomes" id="UP000606870">
    <property type="component" value="Unassembled WGS sequence"/>
</dbReference>
<dbReference type="InterPro" id="IPR017439">
    <property type="entry name" value="Amidohydrolase"/>
</dbReference>
<comment type="caution">
    <text evidence="4">The sequence shown here is derived from an EMBL/GenBank/DDBJ whole genome shotgun (WGS) entry which is preliminary data.</text>
</comment>
<dbReference type="SUPFAM" id="SSF55031">
    <property type="entry name" value="Bacterial exopeptidase dimerisation domain"/>
    <property type="match status" value="1"/>
</dbReference>
<dbReference type="InterPro" id="IPR036264">
    <property type="entry name" value="Bact_exopeptidase_dim_dom"/>
</dbReference>
<sequence length="400" mass="43099">MDSKVMKQESDQWVEAHETLIRQIATYLHAHPELGEKEYLAARYLRHVLAEAGFTVTDCVPERFPTAFQATYGTGPVQIGFLAEYDALPGLGHGCGHNLIAAMSVGAALAFAAVAADVATIHVYGCPAEETAASKEYMSAQGVFDGLTAALIIHPGEDKTALGGTSYATHPLEFAFTGKPAHVADPDYHGINALDAAVDFYQALKEKEKEFTERHIIGIIFTEAGTAPNIVPDRAVLHATIRAMKADYLEGTMLPAIRALAQAVSDRHGTTLSMVHYEPLLKDMVNDPRLDVYFAEAFSELGEEFDVKDDDYAEGSTDVGNVSQVTRTSQPSLCIGYHISGHTPEFACAAGSEYALQQAALGAKAMARVAADVVAEQERPPVAPADEEAQWRKAYETLSP</sequence>
<dbReference type="EMBL" id="JACOGK010000006">
    <property type="protein sequence ID" value="MBC3536214.1"/>
    <property type="molecule type" value="Genomic_DNA"/>
</dbReference>
<dbReference type="Pfam" id="PF07687">
    <property type="entry name" value="M20_dimer"/>
    <property type="match status" value="1"/>
</dbReference>
<feature type="compositionally biased region" description="Basic and acidic residues" evidence="2">
    <location>
        <begin position="389"/>
        <end position="400"/>
    </location>
</feature>
<feature type="region of interest" description="Disordered" evidence="2">
    <location>
        <begin position="379"/>
        <end position="400"/>
    </location>
</feature>
<comment type="similarity">
    <text evidence="1">Belongs to the peptidase M20A family.</text>
</comment>
<dbReference type="PANTHER" id="PTHR30575:SF0">
    <property type="entry name" value="XAA-ARG DIPEPTIDASE"/>
    <property type="match status" value="1"/>
</dbReference>
<dbReference type="Gene3D" id="3.30.70.360">
    <property type="match status" value="1"/>
</dbReference>
<dbReference type="PANTHER" id="PTHR30575">
    <property type="entry name" value="PEPTIDASE M20"/>
    <property type="match status" value="1"/>
</dbReference>
<dbReference type="InterPro" id="IPR052030">
    <property type="entry name" value="Peptidase_M20/M20A_hydrolases"/>
</dbReference>
<evidence type="ECO:0000256" key="2">
    <source>
        <dbReference type="SAM" id="MobiDB-lite"/>
    </source>
</evidence>
<dbReference type="InterPro" id="IPR011650">
    <property type="entry name" value="Peptidase_M20_dimer"/>
</dbReference>
<reference evidence="4 5" key="1">
    <citation type="submission" date="2020-08" db="EMBL/GenBank/DDBJ databases">
        <authorList>
            <person name="Liu C."/>
            <person name="Sun Q."/>
        </authorList>
    </citation>
    <scope>NUCLEOTIDE SEQUENCE [LARGE SCALE GENOMIC DNA]</scope>
    <source>
        <strain evidence="4 5">NSJ-59</strain>
    </source>
</reference>
<dbReference type="InterPro" id="IPR017144">
    <property type="entry name" value="Xaa-Arg_dipeptidase"/>
</dbReference>
<proteinExistence type="inferred from homology"/>
<dbReference type="InterPro" id="IPR002933">
    <property type="entry name" value="Peptidase_M20"/>
</dbReference>
<evidence type="ECO:0000313" key="4">
    <source>
        <dbReference type="EMBL" id="MBC3536214.1"/>
    </source>
</evidence>
<organism evidence="4 5">
    <name type="scientific">Megasphaera hominis</name>
    <dbReference type="NCBI Taxonomy" id="159836"/>
    <lineage>
        <taxon>Bacteria</taxon>
        <taxon>Bacillati</taxon>
        <taxon>Bacillota</taxon>
        <taxon>Negativicutes</taxon>
        <taxon>Veillonellales</taxon>
        <taxon>Veillonellaceae</taxon>
        <taxon>Megasphaera</taxon>
    </lineage>
</organism>
<feature type="domain" description="Peptidase M20 dimerisation" evidence="3">
    <location>
        <begin position="175"/>
        <end position="247"/>
    </location>
</feature>
<name>A0ABR6VHS9_9FIRM</name>
<dbReference type="SUPFAM" id="SSF53187">
    <property type="entry name" value="Zn-dependent exopeptidases"/>
    <property type="match status" value="1"/>
</dbReference>
<dbReference type="Pfam" id="PF01546">
    <property type="entry name" value="Peptidase_M20"/>
    <property type="match status" value="1"/>
</dbReference>
<gene>
    <name evidence="4" type="ORF">H8J70_02970</name>
</gene>
<keyword evidence="5" id="KW-1185">Reference proteome</keyword>
<accession>A0ABR6VHS9</accession>
<evidence type="ECO:0000256" key="1">
    <source>
        <dbReference type="PIRNR" id="PIRNR037226"/>
    </source>
</evidence>
<protein>
    <recommendedName>
        <fullName evidence="1">Peptidase M20 domain-containing protein 2</fullName>
    </recommendedName>
</protein>
<evidence type="ECO:0000313" key="5">
    <source>
        <dbReference type="Proteomes" id="UP000606870"/>
    </source>
</evidence>
<dbReference type="NCBIfam" id="TIGR01891">
    <property type="entry name" value="amidohydrolases"/>
    <property type="match status" value="1"/>
</dbReference>
<evidence type="ECO:0000259" key="3">
    <source>
        <dbReference type="Pfam" id="PF07687"/>
    </source>
</evidence>
<dbReference type="Gene3D" id="3.40.630.10">
    <property type="entry name" value="Zn peptidases"/>
    <property type="match status" value="1"/>
</dbReference>
<dbReference type="PIRSF" id="PIRSF037226">
    <property type="entry name" value="Amidohydrolase_ACY1L2_prd"/>
    <property type="match status" value="1"/>
</dbReference>